<feature type="compositionally biased region" description="Basic and acidic residues" evidence="1">
    <location>
        <begin position="52"/>
        <end position="65"/>
    </location>
</feature>
<dbReference type="eggNOG" id="KOG3639">
    <property type="taxonomic scope" value="Eukaryota"/>
</dbReference>
<dbReference type="InterPro" id="IPR000008">
    <property type="entry name" value="C2_dom"/>
</dbReference>
<feature type="region of interest" description="Disordered" evidence="1">
    <location>
        <begin position="582"/>
        <end position="614"/>
    </location>
</feature>
<feature type="domain" description="C2" evidence="2">
    <location>
        <begin position="761"/>
        <end position="921"/>
    </location>
</feature>
<feature type="compositionally biased region" description="Basic residues" evidence="1">
    <location>
        <begin position="1"/>
        <end position="21"/>
    </location>
</feature>
<dbReference type="Gene3D" id="2.60.40.150">
    <property type="entry name" value="C2 domain"/>
    <property type="match status" value="1"/>
</dbReference>
<dbReference type="GO" id="GO:1904491">
    <property type="term" value="P:protein localization to ciliary transition zone"/>
    <property type="evidence" value="ECO:0007669"/>
    <property type="project" value="TreeGrafter"/>
</dbReference>
<dbReference type="HOGENOM" id="CLU_020606_2_0_1"/>
<dbReference type="InterPro" id="IPR035892">
    <property type="entry name" value="C2_domain_sf"/>
</dbReference>
<sequence length="1341" mass="155710">MDSPKKTIKKKRKTQTTKSYKRREQEVQSLLRDVRISGQEHDSEALSLQFFHGEDVAEQQERENAQSETDTNGALESDEESGEEMTVEPSKSSNHTFIQIDLQDPPLVWNQLYKQRHYYDESLLYRPSNVLHFQLHLSDAQLSNDQIRMLNRFQEQAKSDFSKLNSDLVAQLSDVNPPQFLIDGERYRSVCHKEFQSVFFEPMPRELFQGLPTRRCLKLNLKRIRFSLHPLLLEEHELAQQLEDLYDVYSQQKKLKICKKLREELEIARQVAAKLLHSAGQDQTAEVKRQLRLTKQLRERYYAESATQRNLLKRLLREWAKLKALRRQQRFQCTRFQLSLRVTHPSDLEASYSTWRENFETDLAEVYREHLELFYCRRRLWSEENSSRRSTSQTKPPRKPQFDRIMASLRKEHDKAFKDPEEPFVEVIRLYADEASARITVPTSQQMPKARNYFLKIFLDDEIVGQTRSYRLEPDLQIPINECIGVLLERTLPGTLHIWLYEKSTLTPNSRRLAEMTAPLTLSRKDEAVHEKLSFRTARSSSPQLAGDVYVNYDYRTTEGNGGTQEVHALDDVQRLPEPLRQSLLPPKLPPMPEASKEFVTPRPPSGKIRKSNRAQSPLIFSEQQLQFCHIEELVENRRFHLLHSRHQQRNLHTKQLRFVPALEHEISEMEPLPDTRGIGSLLEPGTYWNPIDLHKHRGRKFLQLLYEVIGSQSARRAKALQTPVPLLLLAEDSDHSSATGWAALWRALASVFKGQPIMLPREPAAWSGHQPRHDLFQHFCVSLHVVRATGVPVRSRHILNINERRTSAGGDMSTSLFVTQTLMYSNVRPFVTLSYGQRLCRSRTAEGSNPTWNEQLQLQISSQFGDLRDDLKISLFDELIEQQYSDEASDLYQRVQCNWLGEFRVPISSLLASRKFEGCIEMAMPKVLVGYKRPLIDSVTNMSTDQYPEFKESVHLWFYLSIEPGGADASPLQSNALACAEKPELQIYLGERKLELMQLLPQPQRYVEPLVCTAQGKRVCLTRLLESIPLPPAVGVGESPLEAACRFVSLLSQLRSYDPCQGFRGVWLDNQTLLDSTWCSVKDLGVLLCNYMLSLGLECWLALGLACPHGECSFVLFRQPETSELFIVAPATGKRYQLQDVHCPLRRLFCLVGKQNIYFNIQTETRVSMTNFNLQDTTCWFPHFVRRIRAPHGGVQKLDYMYKRSHDLNQLQKDIERKIMKKISAWRTTRKTIWNRAFQPRLYQILLEMEHIATYSRGLYDEPAFSEQLEREYPNYRFYGFTLNFAYTNLAAISERIRTTCIHYNNHSEVEFCVAVHLHAHSNDVLSVWLFLLAMVPLVV</sequence>
<dbReference type="CTD" id="57545"/>
<keyword evidence="4" id="KW-1185">Reference proteome</keyword>
<dbReference type="InterPro" id="IPR056288">
    <property type="entry name" value="CEP76_C"/>
</dbReference>
<dbReference type="InterPro" id="IPR052434">
    <property type="entry name" value="Tectonic-like_complex_comp"/>
</dbReference>
<dbReference type="GO" id="GO:1905515">
    <property type="term" value="P:non-motile cilium assembly"/>
    <property type="evidence" value="ECO:0007669"/>
    <property type="project" value="TreeGrafter"/>
</dbReference>
<dbReference type="PROSITE" id="PS50004">
    <property type="entry name" value="C2"/>
    <property type="match status" value="1"/>
</dbReference>
<dbReference type="SUPFAM" id="SSF49562">
    <property type="entry name" value="C2 domain (Calcium/lipid-binding domain, CaLB)"/>
    <property type="match status" value="1"/>
</dbReference>
<dbReference type="CDD" id="cd00030">
    <property type="entry name" value="C2"/>
    <property type="match status" value="1"/>
</dbReference>
<dbReference type="OrthoDB" id="2162143at2759"/>
<evidence type="ECO:0000256" key="1">
    <source>
        <dbReference type="SAM" id="MobiDB-lite"/>
    </source>
</evidence>
<reference evidence="3 4" key="1">
    <citation type="journal article" date="2007" name="Nature">
        <title>Evolution of genes and genomes on the Drosophila phylogeny.</title>
        <authorList>
            <consortium name="Drosophila 12 Genomes Consortium"/>
            <person name="Clark A.G."/>
            <person name="Eisen M.B."/>
            <person name="Smith D.R."/>
            <person name="Bergman C.M."/>
            <person name="Oliver B."/>
            <person name="Markow T.A."/>
            <person name="Kaufman T.C."/>
            <person name="Kellis M."/>
            <person name="Gelbart W."/>
            <person name="Iyer V.N."/>
            <person name="Pollard D.A."/>
            <person name="Sackton T.B."/>
            <person name="Larracuente A.M."/>
            <person name="Singh N.D."/>
            <person name="Abad J.P."/>
            <person name="Abt D.N."/>
            <person name="Adryan B."/>
            <person name="Aguade M."/>
            <person name="Akashi H."/>
            <person name="Anderson W.W."/>
            <person name="Aquadro C.F."/>
            <person name="Ardell D.H."/>
            <person name="Arguello R."/>
            <person name="Artieri C.G."/>
            <person name="Barbash D.A."/>
            <person name="Barker D."/>
            <person name="Barsanti P."/>
            <person name="Batterham P."/>
            <person name="Batzoglou S."/>
            <person name="Begun D."/>
            <person name="Bhutkar A."/>
            <person name="Blanco E."/>
            <person name="Bosak S.A."/>
            <person name="Bradley R.K."/>
            <person name="Brand A.D."/>
            <person name="Brent M.R."/>
            <person name="Brooks A.N."/>
            <person name="Brown R.H."/>
            <person name="Butlin R.K."/>
            <person name="Caggese C."/>
            <person name="Calvi B.R."/>
            <person name="Bernardo de Carvalho A."/>
            <person name="Caspi A."/>
            <person name="Castrezana S."/>
            <person name="Celniker S.E."/>
            <person name="Chang J.L."/>
            <person name="Chapple C."/>
            <person name="Chatterji S."/>
            <person name="Chinwalla A."/>
            <person name="Civetta A."/>
            <person name="Clifton S.W."/>
            <person name="Comeron J.M."/>
            <person name="Costello J.C."/>
            <person name="Coyne J.A."/>
            <person name="Daub J."/>
            <person name="David R.G."/>
            <person name="Delcher A.L."/>
            <person name="Delehaunty K."/>
            <person name="Do C.B."/>
            <person name="Ebling H."/>
            <person name="Edwards K."/>
            <person name="Eickbush T."/>
            <person name="Evans J.D."/>
            <person name="Filipski A."/>
            <person name="Findeiss S."/>
            <person name="Freyhult E."/>
            <person name="Fulton L."/>
            <person name="Fulton R."/>
            <person name="Garcia A.C."/>
            <person name="Gardiner A."/>
            <person name="Garfield D.A."/>
            <person name="Garvin B.E."/>
            <person name="Gibson G."/>
            <person name="Gilbert D."/>
            <person name="Gnerre S."/>
            <person name="Godfrey J."/>
            <person name="Good R."/>
            <person name="Gotea V."/>
            <person name="Gravely B."/>
            <person name="Greenberg A.J."/>
            <person name="Griffiths-Jones S."/>
            <person name="Gross S."/>
            <person name="Guigo R."/>
            <person name="Gustafson E.A."/>
            <person name="Haerty W."/>
            <person name="Hahn M.W."/>
            <person name="Halligan D.L."/>
            <person name="Halpern A.L."/>
            <person name="Halter G.M."/>
            <person name="Han M.V."/>
            <person name="Heger A."/>
            <person name="Hillier L."/>
            <person name="Hinrichs A.S."/>
            <person name="Holmes I."/>
            <person name="Hoskins R.A."/>
            <person name="Hubisz M.J."/>
            <person name="Hultmark D."/>
            <person name="Huntley M.A."/>
            <person name="Jaffe D.B."/>
            <person name="Jagadeeshan S."/>
            <person name="Jeck W.R."/>
            <person name="Johnson J."/>
            <person name="Jones C.D."/>
            <person name="Jordan W.C."/>
            <person name="Karpen G.H."/>
            <person name="Kataoka E."/>
            <person name="Keightley P.D."/>
            <person name="Kheradpour P."/>
            <person name="Kirkness E.F."/>
            <person name="Koerich L.B."/>
            <person name="Kristiansen K."/>
            <person name="Kudrna D."/>
            <person name="Kulathinal R.J."/>
            <person name="Kumar S."/>
            <person name="Kwok R."/>
            <person name="Lander E."/>
            <person name="Langley C.H."/>
            <person name="Lapoint R."/>
            <person name="Lazzaro B.P."/>
            <person name="Lee S.J."/>
            <person name="Levesque L."/>
            <person name="Li R."/>
            <person name="Lin C.F."/>
            <person name="Lin M.F."/>
            <person name="Lindblad-Toh K."/>
            <person name="Llopart A."/>
            <person name="Long M."/>
            <person name="Low L."/>
            <person name="Lozovsky E."/>
            <person name="Lu J."/>
            <person name="Luo M."/>
            <person name="Machado C.A."/>
            <person name="Makalowski W."/>
            <person name="Marzo M."/>
            <person name="Matsuda M."/>
            <person name="Matzkin L."/>
            <person name="McAllister B."/>
            <person name="McBride C.S."/>
            <person name="McKernan B."/>
            <person name="McKernan K."/>
            <person name="Mendez-Lago M."/>
            <person name="Minx P."/>
            <person name="Mollenhauer M.U."/>
            <person name="Montooth K."/>
            <person name="Mount S.M."/>
            <person name="Mu X."/>
            <person name="Myers E."/>
            <person name="Negre B."/>
            <person name="Newfeld S."/>
            <person name="Nielsen R."/>
            <person name="Noor M.A."/>
            <person name="O'Grady P."/>
            <person name="Pachter L."/>
            <person name="Papaceit M."/>
            <person name="Parisi M.J."/>
            <person name="Parisi M."/>
            <person name="Parts L."/>
            <person name="Pedersen J.S."/>
            <person name="Pesole G."/>
            <person name="Phillippy A.M."/>
            <person name="Ponting C.P."/>
            <person name="Pop M."/>
            <person name="Porcelli D."/>
            <person name="Powell J.R."/>
            <person name="Prohaska S."/>
            <person name="Pruitt K."/>
            <person name="Puig M."/>
            <person name="Quesneville H."/>
            <person name="Ram K.R."/>
            <person name="Rand D."/>
            <person name="Rasmussen M.D."/>
            <person name="Reed L.K."/>
            <person name="Reenan R."/>
            <person name="Reily A."/>
            <person name="Remington K.A."/>
            <person name="Rieger T.T."/>
            <person name="Ritchie M.G."/>
            <person name="Robin C."/>
            <person name="Rogers Y.H."/>
            <person name="Rohde C."/>
            <person name="Rozas J."/>
            <person name="Rubenfield M.J."/>
            <person name="Ruiz A."/>
            <person name="Russo S."/>
            <person name="Salzberg S.L."/>
            <person name="Sanchez-Gracia A."/>
            <person name="Saranga D.J."/>
            <person name="Sato H."/>
            <person name="Schaeffer S.W."/>
            <person name="Schatz M.C."/>
            <person name="Schlenke T."/>
            <person name="Schwartz R."/>
            <person name="Segarra C."/>
            <person name="Singh R.S."/>
            <person name="Sirot L."/>
            <person name="Sirota M."/>
            <person name="Sisneros N.B."/>
            <person name="Smith C.D."/>
            <person name="Smith T.F."/>
            <person name="Spieth J."/>
            <person name="Stage D.E."/>
            <person name="Stark A."/>
            <person name="Stephan W."/>
            <person name="Strausberg R.L."/>
            <person name="Strempel S."/>
            <person name="Sturgill D."/>
            <person name="Sutton G."/>
            <person name="Sutton G.G."/>
            <person name="Tao W."/>
            <person name="Teichmann S."/>
            <person name="Tobari Y.N."/>
            <person name="Tomimura Y."/>
            <person name="Tsolas J.M."/>
            <person name="Valente V.L."/>
            <person name="Venter E."/>
            <person name="Venter J.C."/>
            <person name="Vicario S."/>
            <person name="Vieira F.G."/>
            <person name="Vilella A.J."/>
            <person name="Villasante A."/>
            <person name="Walenz B."/>
            <person name="Wang J."/>
            <person name="Wasserman M."/>
            <person name="Watts T."/>
            <person name="Wilson D."/>
            <person name="Wilson R.K."/>
            <person name="Wing R.A."/>
            <person name="Wolfner M.F."/>
            <person name="Wong A."/>
            <person name="Wong G.K."/>
            <person name="Wu C.I."/>
            <person name="Wu G."/>
            <person name="Yamamoto D."/>
            <person name="Yang H.P."/>
            <person name="Yang S.P."/>
            <person name="Yorke J.A."/>
            <person name="Yoshida K."/>
            <person name="Zdobnov E."/>
            <person name="Zhang P."/>
            <person name="Zhang Y."/>
            <person name="Zimin A.V."/>
            <person name="Baldwin J."/>
            <person name="Abdouelleil A."/>
            <person name="Abdulkadir J."/>
            <person name="Abebe A."/>
            <person name="Abera B."/>
            <person name="Abreu J."/>
            <person name="Acer S.C."/>
            <person name="Aftuck L."/>
            <person name="Alexander A."/>
            <person name="An P."/>
            <person name="Anderson E."/>
            <person name="Anderson S."/>
            <person name="Arachi H."/>
            <person name="Azer M."/>
            <person name="Bachantsang P."/>
            <person name="Barry A."/>
            <person name="Bayul T."/>
            <person name="Berlin A."/>
            <person name="Bessette D."/>
            <person name="Bloom T."/>
            <person name="Blye J."/>
            <person name="Boguslavskiy L."/>
            <person name="Bonnet C."/>
            <person name="Boukhgalter B."/>
            <person name="Bourzgui I."/>
            <person name="Brown A."/>
            <person name="Cahill P."/>
            <person name="Channer S."/>
            <person name="Cheshatsang Y."/>
            <person name="Chuda L."/>
            <person name="Citroen M."/>
            <person name="Collymore A."/>
            <person name="Cooke P."/>
            <person name="Costello M."/>
            <person name="D'Aco K."/>
            <person name="Daza R."/>
            <person name="De Haan G."/>
            <person name="DeGray S."/>
            <person name="DeMaso C."/>
            <person name="Dhargay N."/>
            <person name="Dooley K."/>
            <person name="Dooley E."/>
            <person name="Doricent M."/>
            <person name="Dorje P."/>
            <person name="Dorjee K."/>
            <person name="Dupes A."/>
            <person name="Elong R."/>
            <person name="Falk J."/>
            <person name="Farina A."/>
            <person name="Faro S."/>
            <person name="Ferguson D."/>
            <person name="Fisher S."/>
            <person name="Foley C.D."/>
            <person name="Franke A."/>
            <person name="Friedrich D."/>
            <person name="Gadbois L."/>
            <person name="Gearin G."/>
            <person name="Gearin C.R."/>
            <person name="Giannoukos G."/>
            <person name="Goode T."/>
            <person name="Graham J."/>
            <person name="Grandbois E."/>
            <person name="Grewal S."/>
            <person name="Gyaltsen K."/>
            <person name="Hafez N."/>
            <person name="Hagos B."/>
            <person name="Hall J."/>
            <person name="Henson C."/>
            <person name="Hollinger A."/>
            <person name="Honan T."/>
            <person name="Huard M.D."/>
            <person name="Hughes L."/>
            <person name="Hurhula B."/>
            <person name="Husby M.E."/>
            <person name="Kamat A."/>
            <person name="Kanga B."/>
            <person name="Kashin S."/>
            <person name="Khazanovich D."/>
            <person name="Kisner P."/>
            <person name="Lance K."/>
            <person name="Lara M."/>
            <person name="Lee W."/>
            <person name="Lennon N."/>
            <person name="Letendre F."/>
            <person name="LeVine R."/>
            <person name="Lipovsky A."/>
            <person name="Liu X."/>
            <person name="Liu J."/>
            <person name="Liu S."/>
            <person name="Lokyitsang T."/>
            <person name="Lokyitsang Y."/>
            <person name="Lubonja R."/>
            <person name="Lui A."/>
            <person name="MacDonald P."/>
            <person name="Magnisalis V."/>
            <person name="Maru K."/>
            <person name="Matthews C."/>
            <person name="McCusker W."/>
            <person name="McDonough S."/>
            <person name="Mehta T."/>
            <person name="Meldrim J."/>
            <person name="Meneus L."/>
            <person name="Mihai O."/>
            <person name="Mihalev A."/>
            <person name="Mihova T."/>
            <person name="Mittelman R."/>
            <person name="Mlenga V."/>
            <person name="Montmayeur A."/>
            <person name="Mulrain L."/>
            <person name="Navidi A."/>
            <person name="Naylor J."/>
            <person name="Negash T."/>
            <person name="Nguyen T."/>
            <person name="Nguyen N."/>
            <person name="Nicol R."/>
            <person name="Norbu C."/>
            <person name="Norbu N."/>
            <person name="Novod N."/>
            <person name="O'Neill B."/>
            <person name="Osman S."/>
            <person name="Markiewicz E."/>
            <person name="Oyono O.L."/>
            <person name="Patti C."/>
            <person name="Phunkhang P."/>
            <person name="Pierre F."/>
            <person name="Priest M."/>
            <person name="Raghuraman S."/>
            <person name="Rege F."/>
            <person name="Reyes R."/>
            <person name="Rise C."/>
            <person name="Rogov P."/>
            <person name="Ross K."/>
            <person name="Ryan E."/>
            <person name="Settipalli S."/>
            <person name="Shea T."/>
            <person name="Sherpa N."/>
            <person name="Shi L."/>
            <person name="Shih D."/>
            <person name="Sparrow T."/>
            <person name="Spaulding J."/>
            <person name="Stalker J."/>
            <person name="Stange-Thomann N."/>
            <person name="Stavropoulos S."/>
            <person name="Stone C."/>
            <person name="Strader C."/>
            <person name="Tesfaye S."/>
            <person name="Thomson T."/>
            <person name="Thoulutsang Y."/>
            <person name="Thoulutsang D."/>
            <person name="Topham K."/>
            <person name="Topping I."/>
            <person name="Tsamla T."/>
            <person name="Vassiliev H."/>
            <person name="Vo A."/>
            <person name="Wangchuk T."/>
            <person name="Wangdi T."/>
            <person name="Weiand M."/>
            <person name="Wilkinson J."/>
            <person name="Wilson A."/>
            <person name="Yadav S."/>
            <person name="Young G."/>
            <person name="Yu Q."/>
            <person name="Zembek L."/>
            <person name="Zhong D."/>
            <person name="Zimmer A."/>
            <person name="Zwirko Z."/>
            <person name="Jaffe D.B."/>
            <person name="Alvarez P."/>
            <person name="Brockman W."/>
            <person name="Butler J."/>
            <person name="Chin C."/>
            <person name="Gnerre S."/>
            <person name="Grabherr M."/>
            <person name="Kleber M."/>
            <person name="Mauceli E."/>
            <person name="MacCallum I."/>
        </authorList>
    </citation>
    <scope>NUCLEOTIDE SEQUENCE [LARGE SCALE GENOMIC DNA]</scope>
    <source>
        <strain evidence="4">Tucson 14024-0371.13</strain>
    </source>
</reference>
<dbReference type="STRING" id="7217.B3ME23"/>
<dbReference type="InParanoid" id="B3ME23"/>
<dbReference type="GeneID" id="6494208"/>
<dbReference type="Pfam" id="PF00168">
    <property type="entry name" value="C2"/>
    <property type="match status" value="1"/>
</dbReference>
<evidence type="ECO:0000313" key="3">
    <source>
        <dbReference type="EMBL" id="EDV37568.2"/>
    </source>
</evidence>
<dbReference type="PANTHER" id="PTHR20837:SF0">
    <property type="entry name" value="COILED-COIL AND C2 DOMAIN-CONTAINING PROTEIN 2A"/>
    <property type="match status" value="1"/>
</dbReference>
<dbReference type="Pfam" id="PF24656">
    <property type="entry name" value="CEPT76_peptidase"/>
    <property type="match status" value="1"/>
</dbReference>
<organism evidence="3 4">
    <name type="scientific">Drosophila ananassae</name>
    <name type="common">Fruit fly</name>
    <dbReference type="NCBI Taxonomy" id="7217"/>
    <lineage>
        <taxon>Eukaryota</taxon>
        <taxon>Metazoa</taxon>
        <taxon>Ecdysozoa</taxon>
        <taxon>Arthropoda</taxon>
        <taxon>Hexapoda</taxon>
        <taxon>Insecta</taxon>
        <taxon>Pterygota</taxon>
        <taxon>Neoptera</taxon>
        <taxon>Endopterygota</taxon>
        <taxon>Diptera</taxon>
        <taxon>Brachycera</taxon>
        <taxon>Muscomorpha</taxon>
        <taxon>Ephydroidea</taxon>
        <taxon>Drosophilidae</taxon>
        <taxon>Drosophila</taxon>
        <taxon>Sophophora</taxon>
    </lineage>
</organism>
<dbReference type="FunCoup" id="B3ME23">
    <property type="interactions" value="41"/>
</dbReference>
<gene>
    <name evidence="3" type="primary">Dana\GF11344</name>
    <name evidence="3" type="synonym">dana_GLEANR_11409</name>
    <name evidence="3" type="ORF">GF11344</name>
</gene>
<accession>B3ME23</accession>
<dbReference type="GO" id="GO:0035869">
    <property type="term" value="C:ciliary transition zone"/>
    <property type="evidence" value="ECO:0007669"/>
    <property type="project" value="EnsemblMetazoa"/>
</dbReference>
<dbReference type="Proteomes" id="UP000007801">
    <property type="component" value="Unassembled WGS sequence"/>
</dbReference>
<dbReference type="SMART" id="SM00239">
    <property type="entry name" value="C2"/>
    <property type="match status" value="1"/>
</dbReference>
<dbReference type="Pfam" id="PF15625">
    <property type="entry name" value="CC2D2AN-C2"/>
    <property type="match status" value="1"/>
</dbReference>
<feature type="compositionally biased region" description="Acidic residues" evidence="1">
    <location>
        <begin position="76"/>
        <end position="86"/>
    </location>
</feature>
<evidence type="ECO:0000259" key="2">
    <source>
        <dbReference type="PROSITE" id="PS50004"/>
    </source>
</evidence>
<proteinExistence type="predicted"/>
<feature type="region of interest" description="Disordered" evidence="1">
    <location>
        <begin position="47"/>
        <end position="93"/>
    </location>
</feature>
<dbReference type="EMBL" id="CH902619">
    <property type="protein sequence ID" value="EDV37568.2"/>
    <property type="molecule type" value="Genomic_DNA"/>
</dbReference>
<name>B3ME23_DROAN</name>
<dbReference type="KEGG" id="dan:6494208"/>
<dbReference type="InterPro" id="IPR028928">
    <property type="entry name" value="CC2D2AN-C2"/>
</dbReference>
<feature type="region of interest" description="Disordered" evidence="1">
    <location>
        <begin position="1"/>
        <end position="27"/>
    </location>
</feature>
<evidence type="ECO:0000313" key="4">
    <source>
        <dbReference type="Proteomes" id="UP000007801"/>
    </source>
</evidence>
<protein>
    <recommendedName>
        <fullName evidence="2">C2 domain-containing protein</fullName>
    </recommendedName>
</protein>
<dbReference type="PANTHER" id="PTHR20837">
    <property type="entry name" value="CENTROSOMAL PROTEIN-RELATED"/>
    <property type="match status" value="1"/>
</dbReference>
<dbReference type="Pfam" id="PF24652">
    <property type="entry name" value="CEP76_C"/>
    <property type="match status" value="1"/>
</dbReference>
<dbReference type="InterPro" id="IPR056290">
    <property type="entry name" value="CEPT76/DRC7_peptidase-like_dom"/>
</dbReference>